<keyword evidence="9 16" id="KW-0067">ATP-binding</keyword>
<keyword evidence="5" id="KW-0479">Metal-binding</keyword>
<dbReference type="Pfam" id="PF04679">
    <property type="entry name" value="DNA_ligase_A_C"/>
    <property type="match status" value="1"/>
</dbReference>
<dbReference type="Gene3D" id="2.40.50.140">
    <property type="entry name" value="Nucleic acid-binding proteins"/>
    <property type="match status" value="1"/>
</dbReference>
<dbReference type="InterPro" id="IPR036599">
    <property type="entry name" value="DNA_ligase_N_sf"/>
</dbReference>
<dbReference type="GO" id="GO:0032807">
    <property type="term" value="C:DNA ligase IV complex"/>
    <property type="evidence" value="ECO:0007669"/>
    <property type="project" value="TreeGrafter"/>
</dbReference>
<dbReference type="Pfam" id="PF01068">
    <property type="entry name" value="DNA_ligase_A_M"/>
    <property type="match status" value="1"/>
</dbReference>
<dbReference type="GO" id="GO:0005524">
    <property type="term" value="F:ATP binding"/>
    <property type="evidence" value="ECO:0007669"/>
    <property type="project" value="UniProtKB-KW"/>
</dbReference>
<dbReference type="InterPro" id="IPR000977">
    <property type="entry name" value="DNA_ligase_ATP-dep"/>
</dbReference>
<dbReference type="CDD" id="cd07903">
    <property type="entry name" value="Adenylation_DNA_ligase_IV"/>
    <property type="match status" value="1"/>
</dbReference>
<dbReference type="GO" id="GO:0006297">
    <property type="term" value="P:nucleotide-excision repair, DNA gap filling"/>
    <property type="evidence" value="ECO:0007669"/>
    <property type="project" value="TreeGrafter"/>
</dbReference>
<dbReference type="InterPro" id="IPR029710">
    <property type="entry name" value="LIG4"/>
</dbReference>
<dbReference type="Gene3D" id="3.40.50.10190">
    <property type="entry name" value="BRCT domain"/>
    <property type="match status" value="2"/>
</dbReference>
<dbReference type="AlphaFoldDB" id="A0A420HSP2"/>
<dbReference type="Proteomes" id="UP000286134">
    <property type="component" value="Unassembled WGS sequence"/>
</dbReference>
<dbReference type="EMBL" id="MCFK01005097">
    <property type="protein sequence ID" value="RKF60454.1"/>
    <property type="molecule type" value="Genomic_DNA"/>
</dbReference>
<dbReference type="InterPro" id="IPR012340">
    <property type="entry name" value="NA-bd_OB-fold"/>
</dbReference>
<evidence type="ECO:0000256" key="5">
    <source>
        <dbReference type="ARBA" id="ARBA00022723"/>
    </source>
</evidence>
<evidence type="ECO:0000256" key="3">
    <source>
        <dbReference type="ARBA" id="ARBA00007572"/>
    </source>
</evidence>
<keyword evidence="11 16" id="KW-0233">DNA recombination</keyword>
<evidence type="ECO:0000259" key="18">
    <source>
        <dbReference type="PROSITE" id="PS50160"/>
    </source>
</evidence>
<keyword evidence="10" id="KW-0460">Magnesium</keyword>
<keyword evidence="6" id="KW-0677">Repeat</keyword>
<dbReference type="STRING" id="212602.A0A420HSP2"/>
<dbReference type="InterPro" id="IPR012308">
    <property type="entry name" value="DNA_ligase_ATP-dep_N"/>
</dbReference>
<dbReference type="InterPro" id="IPR001357">
    <property type="entry name" value="BRCT_dom"/>
</dbReference>
<dbReference type="InterPro" id="IPR012310">
    <property type="entry name" value="DNA_ligase_ATP-dep_cent"/>
</dbReference>
<comment type="cofactor">
    <cofactor evidence="1">
        <name>Mg(2+)</name>
        <dbReference type="ChEBI" id="CHEBI:18420"/>
    </cofactor>
</comment>
<dbReference type="InterPro" id="IPR012309">
    <property type="entry name" value="DNA_ligase_ATP-dep_C"/>
</dbReference>
<dbReference type="PANTHER" id="PTHR45997:SF1">
    <property type="entry name" value="DNA LIGASE 4"/>
    <property type="match status" value="1"/>
</dbReference>
<dbReference type="FunFam" id="3.30.470.30:FF:000013">
    <property type="entry name" value="DNA ligase"/>
    <property type="match status" value="1"/>
</dbReference>
<evidence type="ECO:0000256" key="13">
    <source>
        <dbReference type="ARBA" id="ARBA00023242"/>
    </source>
</evidence>
<evidence type="ECO:0000256" key="15">
    <source>
        <dbReference type="ARBA" id="ARBA00043870"/>
    </source>
</evidence>
<gene>
    <name evidence="20" type="ORF">OnM2_050047</name>
</gene>
<dbReference type="Gene3D" id="1.10.3260.10">
    <property type="entry name" value="DNA ligase, ATP-dependent, N-terminal domain"/>
    <property type="match status" value="1"/>
</dbReference>
<accession>A0A420HSP2</accession>
<evidence type="ECO:0000256" key="11">
    <source>
        <dbReference type="ARBA" id="ARBA00023172"/>
    </source>
</evidence>
<dbReference type="PANTHER" id="PTHR45997">
    <property type="entry name" value="DNA LIGASE 4"/>
    <property type="match status" value="1"/>
</dbReference>
<sequence>MSEDTSKPSVDDDLSKEIRYSVGPWSVDELDAKFPSRPQNAHPTLPFHDLFMTLFNPLNDHRKIRNGPSAKKRKYGPKSLSPHEQRALIIQRFITRWRAKVGNDFFPAIRLILPGRDRDRAMYGIRENAIAKILIKVLRIDRHSEDASSLLNWRLPGQKKANPTMVGDFASRCYEVLSKRSMRNEPGDMRIAEVNDLLDQLSMVSKEAEQVQIFDKFYRRMNAEELMWLIRIVLRDMRIGATEKTILDLWHPDGEALFNVCSSLKRVCWELTDPAVRLENEMTGVTIMEPFQPQLAQFHMHDFQRVIKKLGCTPEDKEFWIEEKLDGERMQLHMVQDKSISGGFRFCFWSRNGKEYTYLYGKGFEDKNSSLTRFIRTAFDENIRSIILDGEMITWDPKTNKIVAFGTLKSAALSEQQDIHDDGLGNRPLFKVFDCLYVNGRNISQYVLRERRKVLEKALKNVNGRIEIHEYSPATKTDQIEEELRKVVAESSEGLVLKNPRSAYRLNSRNDDWVKVKPEYMTGFGESLDCVVIGGYYGRGHRSGVLGSFLCGLRVDKNHIDKGAHPMKCYSFCRVGGGFSASDFSRIRQMTDGKWRDWDRKSPPNHLIVLGGGKRQFERPDQWISPDDSVVFEIKATSFFVSESFAVGFTLRFPRFKKLREDKSWKDALSIYETLELKNRTEIESKESEFQVDRKKKRVMQKVKREIVIMGNEEKIEKVEPYTGPRTKAFGGLNFCILSEMINPEKKSKVELERIVKMNGGSIIQNPMVRENTICIGDKRVVRVASLIESGEIDIIKPIWIIDALQYSDTDDPQKIFLPPFEPRHLFHATEKTKKLIKNSVDIYGDSYIRDITIDEIRKIMDDMIVSIHSKSTTDLFGLLRFENHERDVISKASGWIFLGCRARFVAFSDNVHSKDSGNDNRYGMGNSDGKNLDLHLAYNYFQFFAGQISITDDDENITHFISVNNKFLNDSSVPIARRSIDQHISLSQRQHRVCPVVTLKWISDSWVQEKLLDEKDYILDFSSNSTRKDLM</sequence>
<evidence type="ECO:0000313" key="20">
    <source>
        <dbReference type="EMBL" id="RKF60454.1"/>
    </source>
</evidence>
<organism evidence="20 21">
    <name type="scientific">Erysiphe neolycopersici</name>
    <dbReference type="NCBI Taxonomy" id="212602"/>
    <lineage>
        <taxon>Eukaryota</taxon>
        <taxon>Fungi</taxon>
        <taxon>Dikarya</taxon>
        <taxon>Ascomycota</taxon>
        <taxon>Pezizomycotina</taxon>
        <taxon>Leotiomycetes</taxon>
        <taxon>Erysiphales</taxon>
        <taxon>Erysiphaceae</taxon>
        <taxon>Erysiphe</taxon>
    </lineage>
</organism>
<dbReference type="Gene3D" id="3.30.470.30">
    <property type="entry name" value="DNA ligase/mRNA capping enzyme"/>
    <property type="match status" value="1"/>
</dbReference>
<feature type="domain" description="BRCT" evidence="19">
    <location>
        <begin position="945"/>
        <end position="1020"/>
    </location>
</feature>
<evidence type="ECO:0000313" key="21">
    <source>
        <dbReference type="Proteomes" id="UP000286134"/>
    </source>
</evidence>
<proteinExistence type="inferred from homology"/>
<comment type="function">
    <text evidence="15">DNA ligase involved in DNA non-homologous end joining (NHEJ); required for double-strand break (DSB) repair.</text>
</comment>
<keyword evidence="7 16" id="KW-0547">Nucleotide-binding</keyword>
<dbReference type="NCBIfam" id="TIGR00574">
    <property type="entry name" value="dnl1"/>
    <property type="match status" value="1"/>
</dbReference>
<comment type="similarity">
    <text evidence="3 17">Belongs to the ATP-dependent DNA ligase family.</text>
</comment>
<dbReference type="SUPFAM" id="SSF56091">
    <property type="entry name" value="DNA ligase/mRNA capping enzyme, catalytic domain"/>
    <property type="match status" value="1"/>
</dbReference>
<keyword evidence="4 16" id="KW-0436">Ligase</keyword>
<dbReference type="EC" id="6.5.1.1" evidence="16"/>
<dbReference type="GO" id="GO:0006310">
    <property type="term" value="P:DNA recombination"/>
    <property type="evidence" value="ECO:0007669"/>
    <property type="project" value="UniProtKB-KW"/>
</dbReference>
<dbReference type="InterPro" id="IPR044125">
    <property type="entry name" value="Adenylation_DNA_ligase_IV"/>
</dbReference>
<dbReference type="FunFam" id="1.10.3260.10:FF:000008">
    <property type="entry name" value="DNA ligase 4"/>
    <property type="match status" value="1"/>
</dbReference>
<evidence type="ECO:0000256" key="2">
    <source>
        <dbReference type="ARBA" id="ARBA00004123"/>
    </source>
</evidence>
<dbReference type="InterPro" id="IPR036420">
    <property type="entry name" value="BRCT_dom_sf"/>
</dbReference>
<dbReference type="GO" id="GO:0046872">
    <property type="term" value="F:metal ion binding"/>
    <property type="evidence" value="ECO:0007669"/>
    <property type="project" value="UniProtKB-KW"/>
</dbReference>
<keyword evidence="8 16" id="KW-0227">DNA damage</keyword>
<evidence type="ECO:0000256" key="12">
    <source>
        <dbReference type="ARBA" id="ARBA00023204"/>
    </source>
</evidence>
<evidence type="ECO:0000256" key="14">
    <source>
        <dbReference type="ARBA" id="ARBA00034003"/>
    </source>
</evidence>
<dbReference type="SUPFAM" id="SSF52113">
    <property type="entry name" value="BRCT domain"/>
    <property type="match status" value="2"/>
</dbReference>
<dbReference type="InterPro" id="IPR016059">
    <property type="entry name" value="DNA_ligase_ATP-dep_CS"/>
</dbReference>
<keyword evidence="21" id="KW-1185">Reference proteome</keyword>
<evidence type="ECO:0000256" key="6">
    <source>
        <dbReference type="ARBA" id="ARBA00022737"/>
    </source>
</evidence>
<keyword evidence="12 16" id="KW-0234">DNA repair</keyword>
<feature type="domain" description="BRCT" evidence="19">
    <location>
        <begin position="725"/>
        <end position="818"/>
    </location>
</feature>
<evidence type="ECO:0000256" key="17">
    <source>
        <dbReference type="RuleBase" id="RU004196"/>
    </source>
</evidence>
<dbReference type="GO" id="GO:0006303">
    <property type="term" value="P:double-strand break repair via nonhomologous end joining"/>
    <property type="evidence" value="ECO:0007669"/>
    <property type="project" value="TreeGrafter"/>
</dbReference>
<dbReference type="OrthoDB" id="151490at2759"/>
<protein>
    <recommendedName>
        <fullName evidence="16">DNA ligase</fullName>
        <ecNumber evidence="16">6.5.1.1</ecNumber>
    </recommendedName>
</protein>
<dbReference type="Pfam" id="PF04675">
    <property type="entry name" value="DNA_ligase_A_N"/>
    <property type="match status" value="1"/>
</dbReference>
<dbReference type="PROSITE" id="PS50160">
    <property type="entry name" value="DNA_LIGASE_A3"/>
    <property type="match status" value="1"/>
</dbReference>
<evidence type="ECO:0000256" key="1">
    <source>
        <dbReference type="ARBA" id="ARBA00001946"/>
    </source>
</evidence>
<comment type="subcellular location">
    <subcellularLocation>
        <location evidence="2">Nucleus</location>
    </subcellularLocation>
</comment>
<evidence type="ECO:0000256" key="4">
    <source>
        <dbReference type="ARBA" id="ARBA00022598"/>
    </source>
</evidence>
<evidence type="ECO:0000259" key="19">
    <source>
        <dbReference type="PROSITE" id="PS50172"/>
    </source>
</evidence>
<reference evidence="20 21" key="1">
    <citation type="journal article" date="2018" name="BMC Genomics">
        <title>Comparative genome analyses reveal sequence features reflecting distinct modes of host-adaptation between dicot and monocot powdery mildew.</title>
        <authorList>
            <person name="Wu Y."/>
            <person name="Ma X."/>
            <person name="Pan Z."/>
            <person name="Kale S.D."/>
            <person name="Song Y."/>
            <person name="King H."/>
            <person name="Zhang Q."/>
            <person name="Presley C."/>
            <person name="Deng X."/>
            <person name="Wei C.I."/>
            <person name="Xiao S."/>
        </authorList>
    </citation>
    <scope>NUCLEOTIDE SEQUENCE [LARGE SCALE GENOMIC DNA]</scope>
    <source>
        <strain evidence="20">UMSG2</strain>
    </source>
</reference>
<dbReference type="SMART" id="SM00292">
    <property type="entry name" value="BRCT"/>
    <property type="match status" value="1"/>
</dbReference>
<evidence type="ECO:0000256" key="10">
    <source>
        <dbReference type="ARBA" id="ARBA00022842"/>
    </source>
</evidence>
<dbReference type="GO" id="GO:0003910">
    <property type="term" value="F:DNA ligase (ATP) activity"/>
    <property type="evidence" value="ECO:0007669"/>
    <property type="project" value="UniProtKB-EC"/>
</dbReference>
<name>A0A420HSP2_9PEZI</name>
<comment type="catalytic activity">
    <reaction evidence="14 16">
        <text>ATP + (deoxyribonucleotide)n-3'-hydroxyl + 5'-phospho-(deoxyribonucleotide)m = (deoxyribonucleotide)n+m + AMP + diphosphate.</text>
        <dbReference type="EC" id="6.5.1.1"/>
    </reaction>
</comment>
<comment type="caution">
    <text evidence="20">The sequence shown here is derived from an EMBL/GenBank/DDBJ whole genome shotgun (WGS) entry which is preliminary data.</text>
</comment>
<feature type="domain" description="ATP-dependent DNA ligase family profile" evidence="18">
    <location>
        <begin position="430"/>
        <end position="555"/>
    </location>
</feature>
<evidence type="ECO:0000256" key="16">
    <source>
        <dbReference type="RuleBase" id="RU000617"/>
    </source>
</evidence>
<dbReference type="SUPFAM" id="SSF117018">
    <property type="entry name" value="ATP-dependent DNA ligase DNA-binding domain"/>
    <property type="match status" value="1"/>
</dbReference>
<dbReference type="SUPFAM" id="SSF50249">
    <property type="entry name" value="Nucleic acid-binding proteins"/>
    <property type="match status" value="1"/>
</dbReference>
<keyword evidence="13" id="KW-0539">Nucleus</keyword>
<dbReference type="CDD" id="cd07968">
    <property type="entry name" value="OBF_DNA_ligase_IV"/>
    <property type="match status" value="1"/>
</dbReference>
<dbReference type="PROSITE" id="PS50172">
    <property type="entry name" value="BRCT"/>
    <property type="match status" value="2"/>
</dbReference>
<evidence type="ECO:0000256" key="9">
    <source>
        <dbReference type="ARBA" id="ARBA00022840"/>
    </source>
</evidence>
<evidence type="ECO:0000256" key="8">
    <source>
        <dbReference type="ARBA" id="ARBA00022763"/>
    </source>
</evidence>
<evidence type="ECO:0000256" key="7">
    <source>
        <dbReference type="ARBA" id="ARBA00022741"/>
    </source>
</evidence>
<dbReference type="PROSITE" id="PS00697">
    <property type="entry name" value="DNA_LIGASE_A1"/>
    <property type="match status" value="1"/>
</dbReference>
<dbReference type="GO" id="GO:0071897">
    <property type="term" value="P:DNA biosynthetic process"/>
    <property type="evidence" value="ECO:0007669"/>
    <property type="project" value="InterPro"/>
</dbReference>
<dbReference type="GO" id="GO:0003677">
    <property type="term" value="F:DNA binding"/>
    <property type="evidence" value="ECO:0007669"/>
    <property type="project" value="InterPro"/>
</dbReference>